<proteinExistence type="inferred from homology"/>
<dbReference type="FunFam" id="2.40.30.10:FF:000007">
    <property type="entry name" value="Translation initiation factor IF-2"/>
    <property type="match status" value="1"/>
</dbReference>
<dbReference type="PROSITE" id="PS01176">
    <property type="entry name" value="IF2"/>
    <property type="match status" value="1"/>
</dbReference>
<dbReference type="Gene3D" id="1.10.10.2480">
    <property type="match status" value="1"/>
</dbReference>
<evidence type="ECO:0000259" key="9">
    <source>
        <dbReference type="PROSITE" id="PS51722"/>
    </source>
</evidence>
<dbReference type="InterPro" id="IPR004161">
    <property type="entry name" value="EFTu-like_2"/>
</dbReference>
<feature type="domain" description="Tr-type G" evidence="9">
    <location>
        <begin position="482"/>
        <end position="649"/>
    </location>
</feature>
<comment type="similarity">
    <text evidence="2">Belongs to the TRAFAC class translation factor GTPase superfamily. Classic translation factor GTPase family. IF-2 subfamily.</text>
</comment>
<dbReference type="InterPro" id="IPR006847">
    <property type="entry name" value="IF2_N"/>
</dbReference>
<sequence>MVKKRVHELAKELNIESREIIKNLKQMGINVKSHMSTLEDSEVKKLVQLHKKSAPAGEKSISDKPQPAAEQKQSAMPGKDTEHGSTAPGTKETAPGETKKSEKGRAAQSGTKRESHGARADYYKGPGLVDRVPARPPDRRFQEKSRQSERPARTWGQSRTEQKAKSKTPDSTNERVKSERSQNERLPKARQESLNESPLKEKVAQDRQPQGKPEAGRPRQERAPQGRSQSRPAKPPAPGASQHYPRQDRGTGPRPQEQQRGGPSKPGAVARDGISETPARPSRAGEQASRTAGGDKVRPFERQASPAPGQTRLRPDQAALKKPVQHLDDKVRPGEKIKTGAPKTQKSGAQRPAPKGRSEKRSAIAEHAEGRLRPRSAHGRKKGAGRSQEIQKPAQPVEKKPIILGESITVQEMALKMHKSPAELIKKLMQLGVLATINQEIDSDTATILAGEFGYEVVIKLPVDIEAMLMQEPEEDPALLQPRPCVVTVMGHVDHGKTSLLDAIRETNVIATEAGGITQHIGAYQVEHSGKKITFVDTPGHEAFTAMRARGAQVTDIAILVVAADDGVMPQTVEAINHAKEANVPIIVAINKIDKPGANPERVKQELTEHSLVPEEWGGETICANVSALKREGLKELLEMILLVAEVSEFKANPNRPARGTVIEAELDKGRGPVASVLVQKGTLNIGDMIMAGPSFGRVRAMMDDKGQRIKKAGPSTPVEVLGFSEVPQAGDIFIVVEDEKLARHIAARRQTKKREDELKTNARVSLEDLFKHIKEGQIKELGIIVKADVQGSVEALSQALERLNTGEVKVNIIHGGVGAITETDIMLASASNAIIIGFNVRPDVNARKAAEIEKVDVRLYRVIYDAIEDVKAAMSGLLDPEYREVTLGRAEIRKIFKASKIGTIAGCYVVEGKIERDAGVRVVRDGIVIHEGKLDSLKRFKDDVKEVVQGYECGLALERYNEIQEGDVIEVFTTEAVKRELS</sequence>
<feature type="compositionally biased region" description="Basic and acidic residues" evidence="8">
    <location>
        <begin position="325"/>
        <end position="338"/>
    </location>
</feature>
<dbReference type="PANTHER" id="PTHR43381">
    <property type="entry name" value="TRANSLATION INITIATION FACTOR IF-2-RELATED"/>
    <property type="match status" value="1"/>
</dbReference>
<dbReference type="InterPro" id="IPR009000">
    <property type="entry name" value="Transl_B-barrel_sf"/>
</dbReference>
<dbReference type="SUPFAM" id="SSF52540">
    <property type="entry name" value="P-loop containing nucleoside triphosphate hydrolases"/>
    <property type="match status" value="1"/>
</dbReference>
<dbReference type="GO" id="GO:0005829">
    <property type="term" value="C:cytosol"/>
    <property type="evidence" value="ECO:0007669"/>
    <property type="project" value="TreeGrafter"/>
</dbReference>
<dbReference type="NCBIfam" id="TIGR00231">
    <property type="entry name" value="small_GTP"/>
    <property type="match status" value="1"/>
</dbReference>
<feature type="region of interest" description="Disordered" evidence="8">
    <location>
        <begin position="36"/>
        <end position="398"/>
    </location>
</feature>
<dbReference type="NCBIfam" id="TIGR00487">
    <property type="entry name" value="IF-2"/>
    <property type="match status" value="1"/>
</dbReference>
<dbReference type="InterPro" id="IPR036925">
    <property type="entry name" value="TIF_IF2_dom3_sf"/>
</dbReference>
<dbReference type="SUPFAM" id="SSF50447">
    <property type="entry name" value="Translation proteins"/>
    <property type="match status" value="2"/>
</dbReference>
<dbReference type="InterPro" id="IPR044145">
    <property type="entry name" value="IF2_II"/>
</dbReference>
<dbReference type="Pfam" id="PF11987">
    <property type="entry name" value="IF-2"/>
    <property type="match status" value="1"/>
</dbReference>
<dbReference type="CDD" id="cd03702">
    <property type="entry name" value="IF2_mtIF2_II"/>
    <property type="match status" value="1"/>
</dbReference>
<evidence type="ECO:0000256" key="1">
    <source>
        <dbReference type="ARBA" id="ARBA00004496"/>
    </source>
</evidence>
<evidence type="ECO:0000256" key="4">
    <source>
        <dbReference type="ARBA" id="ARBA00022540"/>
    </source>
</evidence>
<dbReference type="Pfam" id="PF04760">
    <property type="entry name" value="IF2_N"/>
    <property type="match status" value="2"/>
</dbReference>
<keyword evidence="6" id="KW-0648">Protein biosynthesis</keyword>
<dbReference type="InterPro" id="IPR015760">
    <property type="entry name" value="TIF_IF2"/>
</dbReference>
<evidence type="ECO:0000256" key="6">
    <source>
        <dbReference type="ARBA" id="ARBA00022917"/>
    </source>
</evidence>
<feature type="compositionally biased region" description="Basic and acidic residues" evidence="8">
    <location>
        <begin position="97"/>
        <end position="122"/>
    </location>
</feature>
<dbReference type="HAMAP" id="MF_00100_B">
    <property type="entry name" value="IF_2_B"/>
    <property type="match status" value="1"/>
</dbReference>
<dbReference type="FunFam" id="2.40.30.10:FF:000008">
    <property type="entry name" value="Translation initiation factor IF-2"/>
    <property type="match status" value="1"/>
</dbReference>
<dbReference type="CDD" id="cd01887">
    <property type="entry name" value="IF2_eIF5B"/>
    <property type="match status" value="1"/>
</dbReference>
<dbReference type="FunFam" id="3.40.50.10050:FF:000001">
    <property type="entry name" value="Translation initiation factor IF-2"/>
    <property type="match status" value="1"/>
</dbReference>
<dbReference type="GO" id="GO:0005525">
    <property type="term" value="F:GTP binding"/>
    <property type="evidence" value="ECO:0007669"/>
    <property type="project" value="UniProtKB-KW"/>
</dbReference>
<dbReference type="Gene3D" id="3.40.50.300">
    <property type="entry name" value="P-loop containing nucleotide triphosphate hydrolases"/>
    <property type="match status" value="1"/>
</dbReference>
<evidence type="ECO:0000256" key="3">
    <source>
        <dbReference type="ARBA" id="ARBA00022490"/>
    </source>
</evidence>
<dbReference type="InterPro" id="IPR023115">
    <property type="entry name" value="TIF_IF2_dom3"/>
</dbReference>
<reference evidence="10" key="1">
    <citation type="submission" date="2019-03" db="EMBL/GenBank/DDBJ databases">
        <authorList>
            <person name="Hao L."/>
        </authorList>
    </citation>
    <scope>NUCLEOTIDE SEQUENCE</scope>
</reference>
<comment type="subcellular location">
    <subcellularLocation>
        <location evidence="1">Cytoplasm</location>
    </subcellularLocation>
</comment>
<protein>
    <submittedName>
        <fullName evidence="10">Translation initiation factor IF-2</fullName>
    </submittedName>
</protein>
<keyword evidence="3" id="KW-0963">Cytoplasm</keyword>
<dbReference type="Gene3D" id="3.40.50.10050">
    <property type="entry name" value="Translation initiation factor IF- 2, domain 3"/>
    <property type="match status" value="1"/>
</dbReference>
<dbReference type="Pfam" id="PF00009">
    <property type="entry name" value="GTP_EFTU"/>
    <property type="match status" value="1"/>
</dbReference>
<dbReference type="SUPFAM" id="SSF52156">
    <property type="entry name" value="Initiation factor IF2/eIF5b, domain 3"/>
    <property type="match status" value="1"/>
</dbReference>
<dbReference type="Pfam" id="PF22042">
    <property type="entry name" value="EF-G_D2"/>
    <property type="match status" value="1"/>
</dbReference>
<dbReference type="FunFam" id="3.40.50.300:FF:000019">
    <property type="entry name" value="Translation initiation factor IF-2"/>
    <property type="match status" value="1"/>
</dbReference>
<dbReference type="GO" id="GO:0003924">
    <property type="term" value="F:GTPase activity"/>
    <property type="evidence" value="ECO:0007669"/>
    <property type="project" value="InterPro"/>
</dbReference>
<dbReference type="Gene3D" id="2.40.30.10">
    <property type="entry name" value="Translation factors"/>
    <property type="match status" value="2"/>
</dbReference>
<evidence type="ECO:0000256" key="8">
    <source>
        <dbReference type="SAM" id="MobiDB-lite"/>
    </source>
</evidence>
<name>A0A485LV19_9ZZZZ</name>
<feature type="compositionally biased region" description="Basic and acidic residues" evidence="8">
    <location>
        <begin position="160"/>
        <end position="205"/>
    </location>
</feature>
<dbReference type="Pfam" id="PF03144">
    <property type="entry name" value="GTP_EFTU_D2"/>
    <property type="match status" value="1"/>
</dbReference>
<evidence type="ECO:0000256" key="7">
    <source>
        <dbReference type="ARBA" id="ARBA00023134"/>
    </source>
</evidence>
<evidence type="ECO:0000313" key="10">
    <source>
        <dbReference type="EMBL" id="VFU11270.1"/>
    </source>
</evidence>
<gene>
    <name evidence="10" type="primary">infB</name>
    <name evidence="10" type="ORF">SCFA_1090008</name>
</gene>
<feature type="compositionally biased region" description="Basic and acidic residues" evidence="8">
    <location>
        <begin position="356"/>
        <end position="372"/>
    </location>
</feature>
<dbReference type="InterPro" id="IPR000795">
    <property type="entry name" value="T_Tr_GTP-bd_dom"/>
</dbReference>
<organism evidence="10">
    <name type="scientific">anaerobic digester metagenome</name>
    <dbReference type="NCBI Taxonomy" id="1263854"/>
    <lineage>
        <taxon>unclassified sequences</taxon>
        <taxon>metagenomes</taxon>
        <taxon>ecological metagenomes</taxon>
    </lineage>
</organism>
<evidence type="ECO:0000256" key="2">
    <source>
        <dbReference type="ARBA" id="ARBA00007733"/>
    </source>
</evidence>
<dbReference type="InterPro" id="IPR000178">
    <property type="entry name" value="TF_IF2_bacterial-like"/>
</dbReference>
<dbReference type="PROSITE" id="PS51722">
    <property type="entry name" value="G_TR_2"/>
    <property type="match status" value="1"/>
</dbReference>
<keyword evidence="5" id="KW-0547">Nucleotide-binding</keyword>
<dbReference type="GO" id="GO:0003743">
    <property type="term" value="F:translation initiation factor activity"/>
    <property type="evidence" value="ECO:0007669"/>
    <property type="project" value="UniProtKB-KW"/>
</dbReference>
<feature type="compositionally biased region" description="Basic residues" evidence="8">
    <location>
        <begin position="373"/>
        <end position="384"/>
    </location>
</feature>
<dbReference type="InterPro" id="IPR053905">
    <property type="entry name" value="EF-G-like_DII"/>
</dbReference>
<feature type="compositionally biased region" description="Basic and acidic residues" evidence="8">
    <location>
        <begin position="132"/>
        <end position="152"/>
    </location>
</feature>
<dbReference type="InterPro" id="IPR027417">
    <property type="entry name" value="P-loop_NTPase"/>
</dbReference>
<accession>A0A485LV19</accession>
<feature type="compositionally biased region" description="Basic and acidic residues" evidence="8">
    <location>
        <begin position="214"/>
        <end position="224"/>
    </location>
</feature>
<evidence type="ECO:0000256" key="5">
    <source>
        <dbReference type="ARBA" id="ARBA00022741"/>
    </source>
</evidence>
<dbReference type="AlphaFoldDB" id="A0A485LV19"/>
<keyword evidence="7" id="KW-0342">GTP-binding</keyword>
<dbReference type="CDD" id="cd03692">
    <property type="entry name" value="mtIF2_IVc"/>
    <property type="match status" value="1"/>
</dbReference>
<dbReference type="EMBL" id="CAADRN010000012">
    <property type="protein sequence ID" value="VFU11270.1"/>
    <property type="molecule type" value="Genomic_DNA"/>
</dbReference>
<dbReference type="PANTHER" id="PTHR43381:SF5">
    <property type="entry name" value="TR-TYPE G DOMAIN-CONTAINING PROTEIN"/>
    <property type="match status" value="1"/>
</dbReference>
<dbReference type="InterPro" id="IPR005225">
    <property type="entry name" value="Small_GTP-bd"/>
</dbReference>
<keyword evidence="4 10" id="KW-0396">Initiation factor</keyword>